<dbReference type="Gene3D" id="3.30.40.10">
    <property type="entry name" value="Zinc/RING finger domain, C3HC4 (zinc finger)"/>
    <property type="match status" value="1"/>
</dbReference>
<evidence type="ECO:0000259" key="1">
    <source>
        <dbReference type="Pfam" id="PF25298"/>
    </source>
</evidence>
<dbReference type="EnsemblMetazoa" id="PPAI007426-RA">
    <property type="protein sequence ID" value="PPAI007426-PA"/>
    <property type="gene ID" value="PPAI007426"/>
</dbReference>
<dbReference type="InterPro" id="IPR057251">
    <property type="entry name" value="FP_C"/>
</dbReference>
<keyword evidence="3" id="KW-1185">Reference proteome</keyword>
<dbReference type="SUPFAM" id="SSF57903">
    <property type="entry name" value="FYVE/PHD zinc finger"/>
    <property type="match status" value="1"/>
</dbReference>
<dbReference type="Pfam" id="PF25298">
    <property type="entry name" value="Baculo_FP_2nd"/>
    <property type="match status" value="1"/>
</dbReference>
<organism evidence="2 3">
    <name type="scientific">Phlebotomus papatasi</name>
    <name type="common">Sandfly</name>
    <dbReference type="NCBI Taxonomy" id="29031"/>
    <lineage>
        <taxon>Eukaryota</taxon>
        <taxon>Metazoa</taxon>
        <taxon>Ecdysozoa</taxon>
        <taxon>Arthropoda</taxon>
        <taxon>Hexapoda</taxon>
        <taxon>Insecta</taxon>
        <taxon>Pterygota</taxon>
        <taxon>Neoptera</taxon>
        <taxon>Endopterygota</taxon>
        <taxon>Diptera</taxon>
        <taxon>Nematocera</taxon>
        <taxon>Psychodoidea</taxon>
        <taxon>Psychodidae</taxon>
        <taxon>Phlebotomus</taxon>
        <taxon>Phlebotomus</taxon>
    </lineage>
</organism>
<dbReference type="AlphaFoldDB" id="A0A1B0DGZ2"/>
<reference evidence="2" key="1">
    <citation type="submission" date="2022-08" db="UniProtKB">
        <authorList>
            <consortium name="EnsemblMetazoa"/>
        </authorList>
    </citation>
    <scope>IDENTIFICATION</scope>
    <source>
        <strain evidence="2">Israel</strain>
    </source>
</reference>
<protein>
    <recommendedName>
        <fullName evidence="1">FP protein C-terminal domain-containing protein</fullName>
    </recommendedName>
</protein>
<feature type="domain" description="FP protein C-terminal" evidence="1">
    <location>
        <begin position="441"/>
        <end position="477"/>
    </location>
</feature>
<dbReference type="InterPro" id="IPR013083">
    <property type="entry name" value="Znf_RING/FYVE/PHD"/>
</dbReference>
<dbReference type="CDD" id="cd15489">
    <property type="entry name" value="PHD_SF"/>
    <property type="match status" value="1"/>
</dbReference>
<dbReference type="VEuPathDB" id="VectorBase:PPAPM1_001234"/>
<dbReference type="VEuPathDB" id="VectorBase:PPAI007426"/>
<sequence>VCAFICDSKARAWIAGVIGHTGHHGCGKCNQVGITINSRVVYSTKCGELRSDDGFRQRTDTDHIKFPYPYGLEMANIKMVSQLPLCPMHLVYLGVLRSMGALWMNPKRKDLIVFFFVKNWKATQARQFLLYSGPIVLKKILNEEYYEHFLLLSVAIRILSCKVFVQDDTCIDHADTMLRKFVEDYPKLYGAEVVIDHLSGVDLCRGKTTRGNGSLECVDCGISVHEKCANLPPPTLSSIAQGHSSYKCSECKKKEFSAKRASICGESYTLGSLHNRLEDLSSLVTQKFEDLLKELREENVALRNRQCELEEKNVQHERRILALEEQVFALSSEADYRMQRENLASVEVQNIPNELLRENNVELAAEVFNSALDVDVALSEIENAHVMKIGSERKKNMLVVKLKSEGVKTKIINARREKNRSNNYGGIFLSGVKIFVNERLTKRRREMLSMARERGRKLDFKFVWVDNGVVKMRKREGE</sequence>
<dbReference type="EMBL" id="AJVK01060581">
    <property type="status" value="NOT_ANNOTATED_CDS"/>
    <property type="molecule type" value="Genomic_DNA"/>
</dbReference>
<proteinExistence type="predicted"/>
<evidence type="ECO:0000313" key="2">
    <source>
        <dbReference type="EnsemblMetazoa" id="PPAI007426-PA"/>
    </source>
</evidence>
<dbReference type="VEuPathDB" id="VectorBase:PPAPM1_009235"/>
<dbReference type="InterPro" id="IPR011011">
    <property type="entry name" value="Znf_FYVE_PHD"/>
</dbReference>
<name>A0A1B0DGZ2_PHLPP</name>
<evidence type="ECO:0000313" key="3">
    <source>
        <dbReference type="Proteomes" id="UP000092462"/>
    </source>
</evidence>
<accession>A0A1B0DGZ2</accession>
<dbReference type="PANTHER" id="PTHR33053:SF24">
    <property type="entry name" value="TRANSPOSASE DOMAIN-CONTAINING PROTEIN"/>
    <property type="match status" value="1"/>
</dbReference>
<dbReference type="Proteomes" id="UP000092462">
    <property type="component" value="Unassembled WGS sequence"/>
</dbReference>
<dbReference type="PANTHER" id="PTHR33053">
    <property type="entry name" value="PROTEIN, PUTATIVE-RELATED"/>
    <property type="match status" value="1"/>
</dbReference>